<protein>
    <submittedName>
        <fullName evidence="10">RagB/SusD family nutrient uptake outer membrane protein</fullName>
    </submittedName>
</protein>
<comment type="similarity">
    <text evidence="2">Belongs to the SusD family.</text>
</comment>
<comment type="caution">
    <text evidence="10">The sequence shown here is derived from an EMBL/GenBank/DDBJ whole genome shotgun (WGS) entry which is preliminary data.</text>
</comment>
<dbReference type="InterPro" id="IPR011990">
    <property type="entry name" value="TPR-like_helical_dom_sf"/>
</dbReference>
<proteinExistence type="inferred from homology"/>
<evidence type="ECO:0000256" key="1">
    <source>
        <dbReference type="ARBA" id="ARBA00004442"/>
    </source>
</evidence>
<evidence type="ECO:0000256" key="6">
    <source>
        <dbReference type="SAM" id="MobiDB-lite"/>
    </source>
</evidence>
<keyword evidence="11" id="KW-1185">Reference proteome</keyword>
<reference evidence="10 11" key="1">
    <citation type="submission" date="2019-11" db="EMBL/GenBank/DDBJ databases">
        <authorList>
            <person name="Cheng Q."/>
            <person name="Yang Z."/>
        </authorList>
    </citation>
    <scope>NUCLEOTIDE SEQUENCE [LARGE SCALE GENOMIC DNA]</scope>
    <source>
        <strain evidence="10 11">HX-22-1</strain>
    </source>
</reference>
<dbReference type="Pfam" id="PF14322">
    <property type="entry name" value="SusD-like_3"/>
    <property type="match status" value="1"/>
</dbReference>
<evidence type="ECO:0000313" key="11">
    <source>
        <dbReference type="Proteomes" id="UP000462931"/>
    </source>
</evidence>
<sequence>MINKKYMIKVKAMFALLISTSIIVSCVNKDEFFELKDRGGVGPDLWSTEGTIQLHLNRAYDVVMPQFLFQDHTTSNMQGRYGIHFASDESFFPNADSWAARALGMGEPLDNHSVFFTGNLYTGNAGGNKYFDIARCNNAIKYIPEGTLPRSVYRQYLGQYYALRAMVYFELTKVYGGVPLVLEPQSPDYMTVTGRASAKECFQTIVRDLDSAMVLLDGITFPDATGRGKITKAAAASLKAKALLYWASPQFNPRNDPKHPYEQERWNVALQANKEAYDICIAAGNRLHSNYATLFQTEGTANPEVILVRPYSSSIERRGHDAERRSRPSSEGGSPNQGYRATINLMDAYPMKDGNRISTTGAYTYDPVMFWQNRDPRFTATFAYNGSVWPLSGKTTRRQWTYVNAAQESAGWGVYCKRFSTASLAAGSVPYTSNLGGNGMDWIEMRFAEVMLNYAECLNETGNLALAKDLVRQIRIRAGIEQGAAGNDYGLGAATSVDAMRDLIFNERFIEFAFENKRNADLRRMRRMHLLTGTMSAMTIETQTSGTRATLEAVVNPTTGQMFRDNLNIEDKATYLTYFKPYSIVQPISRPYSVPEFHYFYTFHNDFVYSGVNIQPTIGWAGGTFDPLD</sequence>
<comment type="subcellular location">
    <subcellularLocation>
        <location evidence="1">Cell outer membrane</location>
    </subcellularLocation>
</comment>
<keyword evidence="3 7" id="KW-0732">Signal</keyword>
<feature type="signal peptide" evidence="7">
    <location>
        <begin position="1"/>
        <end position="26"/>
    </location>
</feature>
<evidence type="ECO:0000256" key="4">
    <source>
        <dbReference type="ARBA" id="ARBA00023136"/>
    </source>
</evidence>
<feature type="compositionally biased region" description="Basic and acidic residues" evidence="6">
    <location>
        <begin position="316"/>
        <end position="328"/>
    </location>
</feature>
<evidence type="ECO:0000256" key="3">
    <source>
        <dbReference type="ARBA" id="ARBA00022729"/>
    </source>
</evidence>
<evidence type="ECO:0000256" key="7">
    <source>
        <dbReference type="SAM" id="SignalP"/>
    </source>
</evidence>
<dbReference type="Pfam" id="PF07980">
    <property type="entry name" value="SusD_RagB"/>
    <property type="match status" value="1"/>
</dbReference>
<dbReference type="RefSeq" id="WP_154286309.1">
    <property type="nucleotide sequence ID" value="NZ_WKJI01000001.1"/>
</dbReference>
<dbReference type="GO" id="GO:0009279">
    <property type="term" value="C:cell outer membrane"/>
    <property type="evidence" value="ECO:0007669"/>
    <property type="project" value="UniProtKB-SubCell"/>
</dbReference>
<dbReference type="Gene3D" id="1.25.40.390">
    <property type="match status" value="1"/>
</dbReference>
<dbReference type="Proteomes" id="UP000462931">
    <property type="component" value="Unassembled WGS sequence"/>
</dbReference>
<dbReference type="InterPro" id="IPR033985">
    <property type="entry name" value="SusD-like_N"/>
</dbReference>
<name>A0A7K0FMD7_9SPHI</name>
<dbReference type="EMBL" id="WKJI01000001">
    <property type="protein sequence ID" value="MRX46187.1"/>
    <property type="molecule type" value="Genomic_DNA"/>
</dbReference>
<accession>A0A7K0FMD7</accession>
<dbReference type="PROSITE" id="PS51257">
    <property type="entry name" value="PROKAR_LIPOPROTEIN"/>
    <property type="match status" value="1"/>
</dbReference>
<feature type="chain" id="PRO_5029603037" evidence="7">
    <location>
        <begin position="27"/>
        <end position="629"/>
    </location>
</feature>
<evidence type="ECO:0000256" key="2">
    <source>
        <dbReference type="ARBA" id="ARBA00006275"/>
    </source>
</evidence>
<evidence type="ECO:0000259" key="9">
    <source>
        <dbReference type="Pfam" id="PF14322"/>
    </source>
</evidence>
<evidence type="ECO:0000256" key="5">
    <source>
        <dbReference type="ARBA" id="ARBA00023237"/>
    </source>
</evidence>
<keyword evidence="4" id="KW-0472">Membrane</keyword>
<evidence type="ECO:0000313" key="10">
    <source>
        <dbReference type="EMBL" id="MRX46187.1"/>
    </source>
</evidence>
<dbReference type="AlphaFoldDB" id="A0A7K0FMD7"/>
<dbReference type="SUPFAM" id="SSF48452">
    <property type="entry name" value="TPR-like"/>
    <property type="match status" value="1"/>
</dbReference>
<feature type="domain" description="RagB/SusD" evidence="8">
    <location>
        <begin position="303"/>
        <end position="546"/>
    </location>
</feature>
<evidence type="ECO:0000259" key="8">
    <source>
        <dbReference type="Pfam" id="PF07980"/>
    </source>
</evidence>
<organism evidence="10 11">
    <name type="scientific">Pedobacter puniceum</name>
    <dbReference type="NCBI Taxonomy" id="2666136"/>
    <lineage>
        <taxon>Bacteria</taxon>
        <taxon>Pseudomonadati</taxon>
        <taxon>Bacteroidota</taxon>
        <taxon>Sphingobacteriia</taxon>
        <taxon>Sphingobacteriales</taxon>
        <taxon>Sphingobacteriaceae</taxon>
        <taxon>Pedobacter</taxon>
    </lineage>
</organism>
<feature type="region of interest" description="Disordered" evidence="6">
    <location>
        <begin position="316"/>
        <end position="340"/>
    </location>
</feature>
<feature type="domain" description="SusD-like N-terminal" evidence="9">
    <location>
        <begin position="127"/>
        <end position="241"/>
    </location>
</feature>
<dbReference type="InterPro" id="IPR012944">
    <property type="entry name" value="SusD_RagB_dom"/>
</dbReference>
<keyword evidence="5" id="KW-0998">Cell outer membrane</keyword>
<gene>
    <name evidence="10" type="ORF">GJJ64_03200</name>
</gene>